<accession>A0A2K4ZBG8</accession>
<dbReference type="OrthoDB" id="5569081at2"/>
<dbReference type="AlphaFoldDB" id="A0A2K4ZBG8"/>
<dbReference type="InterPro" id="IPR048445">
    <property type="entry name" value="DncV-like_NTFase"/>
</dbReference>
<evidence type="ECO:0000256" key="6">
    <source>
        <dbReference type="ARBA" id="ARBA00022842"/>
    </source>
</evidence>
<keyword evidence="2" id="KW-0548">Nucleotidyltransferase</keyword>
<dbReference type="GO" id="GO:0016779">
    <property type="term" value="F:nucleotidyltransferase activity"/>
    <property type="evidence" value="ECO:0007669"/>
    <property type="project" value="UniProtKB-KW"/>
</dbReference>
<dbReference type="GO" id="GO:0051607">
    <property type="term" value="P:defense response to virus"/>
    <property type="evidence" value="ECO:0007669"/>
    <property type="project" value="UniProtKB-KW"/>
</dbReference>
<dbReference type="EMBL" id="OFSM01000002">
    <property type="protein sequence ID" value="SOY27802.1"/>
    <property type="molecule type" value="Genomic_DNA"/>
</dbReference>
<organism evidence="12 13">
    <name type="scientific">Acetatifactor muris</name>
    <dbReference type="NCBI Taxonomy" id="879566"/>
    <lineage>
        <taxon>Bacteria</taxon>
        <taxon>Bacillati</taxon>
        <taxon>Bacillota</taxon>
        <taxon>Clostridia</taxon>
        <taxon>Lachnospirales</taxon>
        <taxon>Lachnospiraceae</taxon>
        <taxon>Acetatifactor</taxon>
    </lineage>
</organism>
<dbReference type="CDD" id="cd05400">
    <property type="entry name" value="NT_2-5OAS_ClassI-CCAase"/>
    <property type="match status" value="1"/>
</dbReference>
<feature type="domain" description="Cyclic GMP-AMP synthase DncV-like nucleotidyltransferase" evidence="11">
    <location>
        <begin position="55"/>
        <end position="137"/>
    </location>
</feature>
<evidence type="ECO:0000256" key="3">
    <source>
        <dbReference type="ARBA" id="ARBA00022723"/>
    </source>
</evidence>
<keyword evidence="7" id="KW-0546">Nucleotide metabolism</keyword>
<evidence type="ECO:0000256" key="2">
    <source>
        <dbReference type="ARBA" id="ARBA00022695"/>
    </source>
</evidence>
<name>A0A2K4ZBG8_9FIRM</name>
<protein>
    <recommendedName>
        <fullName evidence="9">Cyclic GMP-AMP synthase</fullName>
    </recommendedName>
</protein>
<gene>
    <name evidence="12" type="ORF">AMURIS_00507</name>
</gene>
<dbReference type="Proteomes" id="UP000236311">
    <property type="component" value="Unassembled WGS sequence"/>
</dbReference>
<dbReference type="GO" id="GO:0005524">
    <property type="term" value="F:ATP binding"/>
    <property type="evidence" value="ECO:0007669"/>
    <property type="project" value="UniProtKB-KW"/>
</dbReference>
<keyword evidence="13" id="KW-1185">Reference proteome</keyword>
<reference evidence="12 13" key="1">
    <citation type="submission" date="2018-01" db="EMBL/GenBank/DDBJ databases">
        <authorList>
            <person name="Gaut B.S."/>
            <person name="Morton B.R."/>
            <person name="Clegg M.T."/>
            <person name="Duvall M.R."/>
        </authorList>
    </citation>
    <scope>NUCLEOTIDE SEQUENCE [LARGE SCALE GENOMIC DNA]</scope>
    <source>
        <strain evidence="12">GP69</strain>
    </source>
</reference>
<dbReference type="GO" id="GO:0009117">
    <property type="term" value="P:nucleotide metabolic process"/>
    <property type="evidence" value="ECO:0007669"/>
    <property type="project" value="UniProtKB-KW"/>
</dbReference>
<keyword evidence="6" id="KW-0460">Magnesium</keyword>
<evidence type="ECO:0000256" key="4">
    <source>
        <dbReference type="ARBA" id="ARBA00022741"/>
    </source>
</evidence>
<keyword evidence="3" id="KW-0479">Metal-binding</keyword>
<evidence type="ECO:0000256" key="7">
    <source>
        <dbReference type="ARBA" id="ARBA00023080"/>
    </source>
</evidence>
<keyword evidence="8" id="KW-0051">Antiviral defense</keyword>
<evidence type="ECO:0000256" key="8">
    <source>
        <dbReference type="ARBA" id="ARBA00023118"/>
    </source>
</evidence>
<dbReference type="GO" id="GO:0046872">
    <property type="term" value="F:metal ion binding"/>
    <property type="evidence" value="ECO:0007669"/>
    <property type="project" value="UniProtKB-KW"/>
</dbReference>
<evidence type="ECO:0000313" key="13">
    <source>
        <dbReference type="Proteomes" id="UP000236311"/>
    </source>
</evidence>
<dbReference type="Pfam" id="PF21654">
    <property type="entry name" value="DncV-like_NTFase"/>
    <property type="match status" value="1"/>
</dbReference>
<sequence length="343" mass="39698">MKLKKQFADFYKEIKIDEEVEDLKEKREVLQGDIENKLPNELKKHGIDLKKSEIKIFDQGSYKLNTTISNDYGSIDRDVAVMFPLNIVENSDPRKIKAYVRDALKHQNRTLDIKEPCVNVSYIENGEEWMHIDLPVYAQYNGNVYLARGSEFAKEGNYRWEDADPEGLNEWLLGKITGNDQLRRNIRYIKKWKQEKYHDSSLDHEVPPSIGLTLLMCKHFVPSTSAEGDDDLLSLRMSIQNIMNEFDLTYDYFGNLIKADITYDLPVVPFTDVFSKMKKSNSYIIKFYNRLNTALQNLTDACNVESEHDAGLSVQKVFGEKFLVPPKQVSISTSSNRREHSFG</sequence>
<evidence type="ECO:0000256" key="1">
    <source>
        <dbReference type="ARBA" id="ARBA00022679"/>
    </source>
</evidence>
<evidence type="ECO:0000256" key="5">
    <source>
        <dbReference type="ARBA" id="ARBA00022840"/>
    </source>
</evidence>
<evidence type="ECO:0000313" key="12">
    <source>
        <dbReference type="EMBL" id="SOY27802.1"/>
    </source>
</evidence>
<dbReference type="InterPro" id="IPR006116">
    <property type="entry name" value="NT_2-5OAS_ClassI-CCAase"/>
</dbReference>
<evidence type="ECO:0000256" key="10">
    <source>
        <dbReference type="ARBA" id="ARBA00048304"/>
    </source>
</evidence>
<proteinExistence type="predicted"/>
<keyword evidence="1" id="KW-0808">Transferase</keyword>
<evidence type="ECO:0000256" key="9">
    <source>
        <dbReference type="ARBA" id="ARBA00044145"/>
    </source>
</evidence>
<keyword evidence="5" id="KW-0067">ATP-binding</keyword>
<keyword evidence="4" id="KW-0547">Nucleotide-binding</keyword>
<evidence type="ECO:0000259" key="11">
    <source>
        <dbReference type="Pfam" id="PF21654"/>
    </source>
</evidence>
<comment type="catalytic activity">
    <reaction evidence="10">
        <text>GTP + ATP = 3',3'-cGAMP + 2 diphosphate</text>
        <dbReference type="Rhea" id="RHEA:35647"/>
        <dbReference type="ChEBI" id="CHEBI:30616"/>
        <dbReference type="ChEBI" id="CHEBI:33019"/>
        <dbReference type="ChEBI" id="CHEBI:37565"/>
        <dbReference type="ChEBI" id="CHEBI:71501"/>
    </reaction>
    <physiologicalReaction direction="left-to-right" evidence="10">
        <dbReference type="Rhea" id="RHEA:35648"/>
    </physiologicalReaction>
</comment>
<dbReference type="RefSeq" id="WP_103237909.1">
    <property type="nucleotide sequence ID" value="NZ_JANJZD010000002.1"/>
</dbReference>